<feature type="region of interest" description="Disordered" evidence="1">
    <location>
        <begin position="89"/>
        <end position="263"/>
    </location>
</feature>
<evidence type="ECO:0000256" key="1">
    <source>
        <dbReference type="SAM" id="MobiDB-lite"/>
    </source>
</evidence>
<protein>
    <submittedName>
        <fullName evidence="3">Uncharacterized protein</fullName>
    </submittedName>
</protein>
<accession>A0A0U1LWR4</accession>
<reference evidence="3 4" key="1">
    <citation type="submission" date="2015-04" db="EMBL/GenBank/DDBJ databases">
        <authorList>
            <person name="Syromyatnikov M.Y."/>
            <person name="Popov V.N."/>
        </authorList>
    </citation>
    <scope>NUCLEOTIDE SEQUENCE [LARGE SCALE GENOMIC DNA]</scope>
    <source>
        <strain evidence="3">WF-38-12</strain>
    </source>
</reference>
<dbReference type="AlphaFoldDB" id="A0A0U1LWR4"/>
<feature type="compositionally biased region" description="Polar residues" evidence="1">
    <location>
        <begin position="57"/>
        <end position="66"/>
    </location>
</feature>
<evidence type="ECO:0000313" key="3">
    <source>
        <dbReference type="EMBL" id="CRG87226.1"/>
    </source>
</evidence>
<feature type="compositionally biased region" description="Low complexity" evidence="1">
    <location>
        <begin position="111"/>
        <end position="139"/>
    </location>
</feature>
<feature type="signal peptide" evidence="2">
    <location>
        <begin position="1"/>
        <end position="20"/>
    </location>
</feature>
<dbReference type="EMBL" id="CVMT01000003">
    <property type="protein sequence ID" value="CRG87226.1"/>
    <property type="molecule type" value="Genomic_DNA"/>
</dbReference>
<dbReference type="OrthoDB" id="4227524at2759"/>
<keyword evidence="4" id="KW-1185">Reference proteome</keyword>
<feature type="chain" id="PRO_5006711308" evidence="2">
    <location>
        <begin position="21"/>
        <end position="263"/>
    </location>
</feature>
<name>A0A0U1LWR4_TALIS</name>
<evidence type="ECO:0000256" key="2">
    <source>
        <dbReference type="SAM" id="SignalP"/>
    </source>
</evidence>
<feature type="compositionally biased region" description="Low complexity" evidence="1">
    <location>
        <begin position="37"/>
        <end position="56"/>
    </location>
</feature>
<gene>
    <name evidence="3" type="ORF">PISL3812_04243</name>
</gene>
<evidence type="ECO:0000313" key="4">
    <source>
        <dbReference type="Proteomes" id="UP000054383"/>
    </source>
</evidence>
<feature type="compositionally biased region" description="Polar residues" evidence="1">
    <location>
        <begin position="220"/>
        <end position="234"/>
    </location>
</feature>
<sequence>MKYSTALTLFLACSPSAIIAAPVAQDATPALVVRNDSPQPQGQPQASPQTGPQGSSATGQKGQKSGNEGILDKVEKILKDVLGGLRKRGVVDEVGDAVKKTLDGTSKLVNGEQSGSQSGFSSQSSNPDAAAPPQKAQSKQKGDGDDDDDEGKDGGSGVSKFLGGRDSPIDPVTNEVSSVPKDVESLPKDIPASAPVKKSSTSDRDDDDEDHDQYHHQSSPESSKGQGLPSSTGDLSPEQVAAIASILNSGGAQKKPQVPGQDD</sequence>
<organism evidence="3 4">
    <name type="scientific">Talaromyces islandicus</name>
    <name type="common">Penicillium islandicum</name>
    <dbReference type="NCBI Taxonomy" id="28573"/>
    <lineage>
        <taxon>Eukaryota</taxon>
        <taxon>Fungi</taxon>
        <taxon>Dikarya</taxon>
        <taxon>Ascomycota</taxon>
        <taxon>Pezizomycotina</taxon>
        <taxon>Eurotiomycetes</taxon>
        <taxon>Eurotiomycetidae</taxon>
        <taxon>Eurotiales</taxon>
        <taxon>Trichocomaceae</taxon>
        <taxon>Talaromyces</taxon>
        <taxon>Talaromyces sect. Islandici</taxon>
    </lineage>
</organism>
<keyword evidence="2" id="KW-0732">Signal</keyword>
<feature type="region of interest" description="Disordered" evidence="1">
    <location>
        <begin position="30"/>
        <end position="70"/>
    </location>
</feature>
<dbReference type="Proteomes" id="UP000054383">
    <property type="component" value="Unassembled WGS sequence"/>
</dbReference>
<proteinExistence type="predicted"/>